<feature type="transmembrane region" description="Helical" evidence="10">
    <location>
        <begin position="141"/>
        <end position="164"/>
    </location>
</feature>
<evidence type="ECO:0000256" key="2">
    <source>
        <dbReference type="ARBA" id="ARBA00022448"/>
    </source>
</evidence>
<evidence type="ECO:0000256" key="8">
    <source>
        <dbReference type="ARBA" id="ARBA00023136"/>
    </source>
</evidence>
<dbReference type="CDD" id="cd06582">
    <property type="entry name" value="TM_PBP1_LivH_like"/>
    <property type="match status" value="1"/>
</dbReference>
<dbReference type="GO" id="GO:0015190">
    <property type="term" value="F:L-leucine transmembrane transporter activity"/>
    <property type="evidence" value="ECO:0007669"/>
    <property type="project" value="TreeGrafter"/>
</dbReference>
<proteinExistence type="inferred from homology"/>
<feature type="transmembrane region" description="Helical" evidence="10">
    <location>
        <begin position="44"/>
        <end position="77"/>
    </location>
</feature>
<evidence type="ECO:0000313" key="12">
    <source>
        <dbReference type="Proteomes" id="UP001057291"/>
    </source>
</evidence>
<name>A0AAV4LH82_9BACL</name>
<keyword evidence="7 10" id="KW-1133">Transmembrane helix</keyword>
<dbReference type="GO" id="GO:0005886">
    <property type="term" value="C:plasma membrane"/>
    <property type="evidence" value="ECO:0007669"/>
    <property type="project" value="UniProtKB-SubCell"/>
</dbReference>
<reference evidence="11" key="1">
    <citation type="journal article" date="2023" name="Int. J. Syst. Evol. Microbiol.">
        <title>Collibacillus ludicampi gen. nov., sp. nov., a new soil bacterium of the family Alicyclobacillaceae.</title>
        <authorList>
            <person name="Jojima T."/>
            <person name="Ioku Y."/>
            <person name="Fukuta Y."/>
            <person name="Shirasaka N."/>
            <person name="Matsumura Y."/>
            <person name="Mori M."/>
        </authorList>
    </citation>
    <scope>NUCLEOTIDE SEQUENCE</scope>
    <source>
        <strain evidence="11">TP075</strain>
    </source>
</reference>
<evidence type="ECO:0000256" key="9">
    <source>
        <dbReference type="ARBA" id="ARBA00037998"/>
    </source>
</evidence>
<organism evidence="11 12">
    <name type="scientific">Collibacillus ludicampi</name>
    <dbReference type="NCBI Taxonomy" id="2771369"/>
    <lineage>
        <taxon>Bacteria</taxon>
        <taxon>Bacillati</taxon>
        <taxon>Bacillota</taxon>
        <taxon>Bacilli</taxon>
        <taxon>Bacillales</taxon>
        <taxon>Alicyclobacillaceae</taxon>
        <taxon>Collibacillus</taxon>
    </lineage>
</organism>
<dbReference type="RefSeq" id="WP_282200096.1">
    <property type="nucleotide sequence ID" value="NZ_BOQE01000001.1"/>
</dbReference>
<dbReference type="GO" id="GO:0005304">
    <property type="term" value="F:L-valine transmembrane transporter activity"/>
    <property type="evidence" value="ECO:0007669"/>
    <property type="project" value="TreeGrafter"/>
</dbReference>
<dbReference type="GO" id="GO:0015808">
    <property type="term" value="P:L-alanine transport"/>
    <property type="evidence" value="ECO:0007669"/>
    <property type="project" value="TreeGrafter"/>
</dbReference>
<dbReference type="PANTHER" id="PTHR11795:SF371">
    <property type="entry name" value="HIGH-AFFINITY BRANCHED-CHAIN AMINO ACID TRANSPORT SYSTEM PERMEASE PROTEIN LIVH"/>
    <property type="match status" value="1"/>
</dbReference>
<keyword evidence="2" id="KW-0813">Transport</keyword>
<evidence type="ECO:0000313" key="11">
    <source>
        <dbReference type="EMBL" id="GIM47073.1"/>
    </source>
</evidence>
<sequence length="297" mass="31485">MSIIIQQLMNAIVVGSFYSLIALGYSMVYGIINLLNFAHGDLYMAGAFIGFTVLSLFTGQAGLLGVAVAFLVAMIVTGLLGMGIERIAYRPLLSSPRLTILITAVGVSLVLENGFMLSYGPSFKVFPVQLPTTGFQMAGATITYAQVGIIVLSVLLMFALHTFVQRTLYGKAMRAIAIDQAATSLMGIPVHRIISLTFFIGSMLAAAAGMMAGLYYGQINFLMGFIVGLKAFTAAVIGGIGSIPGAMIGGMVLGIFESIGTIYFGGEWKDVFTFGILILILVLKPTGILGEKVTERM</sequence>
<evidence type="ECO:0000256" key="5">
    <source>
        <dbReference type="ARBA" id="ARBA00022692"/>
    </source>
</evidence>
<keyword evidence="6" id="KW-0029">Amino-acid transport</keyword>
<keyword evidence="5 10" id="KW-0812">Transmembrane</keyword>
<dbReference type="InterPro" id="IPR001851">
    <property type="entry name" value="ABC_transp_permease"/>
</dbReference>
<dbReference type="PANTHER" id="PTHR11795">
    <property type="entry name" value="BRANCHED-CHAIN AMINO ACID TRANSPORT SYSTEM PERMEASE PROTEIN LIVH"/>
    <property type="match status" value="1"/>
</dbReference>
<evidence type="ECO:0000256" key="10">
    <source>
        <dbReference type="SAM" id="Phobius"/>
    </source>
</evidence>
<dbReference type="EMBL" id="BOQE01000001">
    <property type="protein sequence ID" value="GIM47073.1"/>
    <property type="molecule type" value="Genomic_DNA"/>
</dbReference>
<evidence type="ECO:0000256" key="7">
    <source>
        <dbReference type="ARBA" id="ARBA00022989"/>
    </source>
</evidence>
<evidence type="ECO:0000256" key="1">
    <source>
        <dbReference type="ARBA" id="ARBA00004651"/>
    </source>
</evidence>
<keyword evidence="12" id="KW-1185">Reference proteome</keyword>
<evidence type="ECO:0000256" key="3">
    <source>
        <dbReference type="ARBA" id="ARBA00022475"/>
    </source>
</evidence>
<dbReference type="GO" id="GO:1903806">
    <property type="term" value="P:L-isoleucine import across plasma membrane"/>
    <property type="evidence" value="ECO:0007669"/>
    <property type="project" value="TreeGrafter"/>
</dbReference>
<dbReference type="Proteomes" id="UP001057291">
    <property type="component" value="Unassembled WGS sequence"/>
</dbReference>
<dbReference type="GO" id="GO:0042941">
    <property type="term" value="P:D-alanine transmembrane transport"/>
    <property type="evidence" value="ECO:0007669"/>
    <property type="project" value="TreeGrafter"/>
</dbReference>
<dbReference type="GO" id="GO:0015192">
    <property type="term" value="F:L-phenylalanine transmembrane transporter activity"/>
    <property type="evidence" value="ECO:0007669"/>
    <property type="project" value="TreeGrafter"/>
</dbReference>
<keyword evidence="3" id="KW-1003">Cell membrane</keyword>
<feature type="transmembrane region" description="Helical" evidence="10">
    <location>
        <begin position="12"/>
        <end position="32"/>
    </location>
</feature>
<accession>A0AAV4LH82</accession>
<dbReference type="Pfam" id="PF02653">
    <property type="entry name" value="BPD_transp_2"/>
    <property type="match status" value="1"/>
</dbReference>
<feature type="transmembrane region" description="Helical" evidence="10">
    <location>
        <begin position="271"/>
        <end position="290"/>
    </location>
</feature>
<comment type="caution">
    <text evidence="11">The sequence shown here is derived from an EMBL/GenBank/DDBJ whole genome shotgun (WGS) entry which is preliminary data.</text>
</comment>
<evidence type="ECO:0000256" key="4">
    <source>
        <dbReference type="ARBA" id="ARBA00022519"/>
    </source>
</evidence>
<keyword evidence="4" id="KW-0997">Cell inner membrane</keyword>
<gene>
    <name evidence="11" type="ORF">DNHGIG_26220</name>
</gene>
<dbReference type="AlphaFoldDB" id="A0AAV4LH82"/>
<feature type="transmembrane region" description="Helical" evidence="10">
    <location>
        <begin position="193"/>
        <end position="215"/>
    </location>
</feature>
<keyword evidence="8 10" id="KW-0472">Membrane</keyword>
<protein>
    <submittedName>
        <fullName evidence="11">Branched-chain amino acid ABC transporter permease</fullName>
    </submittedName>
</protein>
<comment type="similarity">
    <text evidence="9">Belongs to the binding-protein-dependent transport system permease family. LivHM subfamily.</text>
</comment>
<feature type="transmembrane region" description="Helical" evidence="10">
    <location>
        <begin position="98"/>
        <end position="121"/>
    </location>
</feature>
<dbReference type="GO" id="GO:0015188">
    <property type="term" value="F:L-isoleucine transmembrane transporter activity"/>
    <property type="evidence" value="ECO:0007669"/>
    <property type="project" value="TreeGrafter"/>
</dbReference>
<dbReference type="InterPro" id="IPR052157">
    <property type="entry name" value="BCAA_transport_permease"/>
</dbReference>
<evidence type="ECO:0000256" key="6">
    <source>
        <dbReference type="ARBA" id="ARBA00022970"/>
    </source>
</evidence>
<comment type="subcellular location">
    <subcellularLocation>
        <location evidence="1">Cell membrane</location>
        <topology evidence="1">Multi-pass membrane protein</topology>
    </subcellularLocation>
</comment>